<sequence>MKKVFLVIIMAVMIATLAYAGLNDRFSTIELMDIQGATSGTDIVTKTYTQTLTNKTLTSPTLTTPALGTPASGVMTSVTGLPLTTGVTGILPTANGGTGIAFFTAAGPTVARVYTFPDAAATIARTDAGQVFTGVNTMTSPTFVTPALGTPASGVMTNVTGLPSAGLTAGAKTHTVVIPVPDPGAANADIAAGYILWTPSVAVTITKVYTAAETAWIAAASANDATVTVTNAAVGAVATLNVVSALAVGSNTDMGTITNASVVAGTNVTIAVIANGTADAPRQNIQIEYTTVN</sequence>
<protein>
    <submittedName>
        <fullName evidence="1">Uncharacterized protein</fullName>
    </submittedName>
</protein>
<organism evidence="1">
    <name type="scientific">viral metagenome</name>
    <dbReference type="NCBI Taxonomy" id="1070528"/>
    <lineage>
        <taxon>unclassified sequences</taxon>
        <taxon>metagenomes</taxon>
        <taxon>organismal metagenomes</taxon>
    </lineage>
</organism>
<evidence type="ECO:0000313" key="2">
    <source>
        <dbReference type="EMBL" id="QJI01792.1"/>
    </source>
</evidence>
<evidence type="ECO:0000313" key="1">
    <source>
        <dbReference type="EMBL" id="QJA49136.1"/>
    </source>
</evidence>
<reference evidence="1" key="1">
    <citation type="submission" date="2020-03" db="EMBL/GenBank/DDBJ databases">
        <title>The deep terrestrial virosphere.</title>
        <authorList>
            <person name="Holmfeldt K."/>
            <person name="Nilsson E."/>
            <person name="Simone D."/>
            <person name="Lopez-Fernandez M."/>
            <person name="Wu X."/>
            <person name="de Brujin I."/>
            <person name="Lundin D."/>
            <person name="Andersson A."/>
            <person name="Bertilsson S."/>
            <person name="Dopson M."/>
        </authorList>
    </citation>
    <scope>NUCLEOTIDE SEQUENCE</scope>
    <source>
        <strain evidence="1">TM448A01234</strain>
        <strain evidence="2">TM448B02776</strain>
    </source>
</reference>
<dbReference type="EMBL" id="MT144951">
    <property type="protein sequence ID" value="QJI01792.1"/>
    <property type="molecule type" value="Genomic_DNA"/>
</dbReference>
<name>A0A6H1ZMI2_9ZZZZ</name>
<dbReference type="AlphaFoldDB" id="A0A6H1ZMI2"/>
<dbReference type="EMBL" id="MT144119">
    <property type="protein sequence ID" value="QJA49136.1"/>
    <property type="molecule type" value="Genomic_DNA"/>
</dbReference>
<gene>
    <name evidence="1" type="ORF">TM448A01234_0013</name>
    <name evidence="2" type="ORF">TM448B02776_0010</name>
</gene>
<proteinExistence type="predicted"/>
<accession>A0A6H1ZMI2</accession>